<reference evidence="1" key="1">
    <citation type="journal article" date="2019" name="Sci. Rep.">
        <title>Draft genome of Tanacetum cinerariifolium, the natural source of mosquito coil.</title>
        <authorList>
            <person name="Yamashiro T."/>
            <person name="Shiraishi A."/>
            <person name="Satake H."/>
            <person name="Nakayama K."/>
        </authorList>
    </citation>
    <scope>NUCLEOTIDE SEQUENCE</scope>
</reference>
<dbReference type="CDD" id="cd09272">
    <property type="entry name" value="RNase_HI_RT_Ty1"/>
    <property type="match status" value="1"/>
</dbReference>
<dbReference type="PANTHER" id="PTHR11439:SF467">
    <property type="entry name" value="INTEGRASE CATALYTIC DOMAIN-CONTAINING PROTEIN"/>
    <property type="match status" value="1"/>
</dbReference>
<protein>
    <submittedName>
        <fullName evidence="1">Putative copia-type protein</fullName>
    </submittedName>
</protein>
<name>A0A6L2KS72_TANCI</name>
<proteinExistence type="predicted"/>
<gene>
    <name evidence="1" type="ORF">Tci_024296</name>
</gene>
<organism evidence="1">
    <name type="scientific">Tanacetum cinerariifolium</name>
    <name type="common">Dalmatian daisy</name>
    <name type="synonym">Chrysanthemum cinerariifolium</name>
    <dbReference type="NCBI Taxonomy" id="118510"/>
    <lineage>
        <taxon>Eukaryota</taxon>
        <taxon>Viridiplantae</taxon>
        <taxon>Streptophyta</taxon>
        <taxon>Embryophyta</taxon>
        <taxon>Tracheophyta</taxon>
        <taxon>Spermatophyta</taxon>
        <taxon>Magnoliopsida</taxon>
        <taxon>eudicotyledons</taxon>
        <taxon>Gunneridae</taxon>
        <taxon>Pentapetalae</taxon>
        <taxon>asterids</taxon>
        <taxon>campanulids</taxon>
        <taxon>Asterales</taxon>
        <taxon>Asteraceae</taxon>
        <taxon>Asteroideae</taxon>
        <taxon>Anthemideae</taxon>
        <taxon>Anthemidinae</taxon>
        <taxon>Tanacetum</taxon>
    </lineage>
</organism>
<accession>A0A6L2KS72</accession>
<dbReference type="AlphaFoldDB" id="A0A6L2KS72"/>
<dbReference type="PANTHER" id="PTHR11439">
    <property type="entry name" value="GAG-POL-RELATED RETROTRANSPOSON"/>
    <property type="match status" value="1"/>
</dbReference>
<feature type="non-terminal residue" evidence="1">
    <location>
        <position position="1"/>
    </location>
</feature>
<dbReference type="EMBL" id="BKCJ010002997">
    <property type="protein sequence ID" value="GEU52318.1"/>
    <property type="molecule type" value="Genomic_DNA"/>
</dbReference>
<evidence type="ECO:0000313" key="1">
    <source>
        <dbReference type="EMBL" id="GEU52318.1"/>
    </source>
</evidence>
<sequence>MLTGLVIKAIGDQHQDTSLWGLAEVLWIQKLLTEVGFPPKEATKVMCDNEAAIQISENPVQHDRTKHVEIDRHFIKEKLKAGIIKIPFVKSEDQLADILTKAVGSTIFNKCLDKLNFGNPTIQLKGEC</sequence>
<comment type="caution">
    <text evidence="1">The sequence shown here is derived from an EMBL/GenBank/DDBJ whole genome shotgun (WGS) entry which is preliminary data.</text>
</comment>